<organism evidence="1 2">
    <name type="scientific">Trifolium pratense</name>
    <name type="common">Red clover</name>
    <dbReference type="NCBI Taxonomy" id="57577"/>
    <lineage>
        <taxon>Eukaryota</taxon>
        <taxon>Viridiplantae</taxon>
        <taxon>Streptophyta</taxon>
        <taxon>Embryophyta</taxon>
        <taxon>Tracheophyta</taxon>
        <taxon>Spermatophyta</taxon>
        <taxon>Magnoliopsida</taxon>
        <taxon>eudicotyledons</taxon>
        <taxon>Gunneridae</taxon>
        <taxon>Pentapetalae</taxon>
        <taxon>rosids</taxon>
        <taxon>fabids</taxon>
        <taxon>Fabales</taxon>
        <taxon>Fabaceae</taxon>
        <taxon>Papilionoideae</taxon>
        <taxon>50 kb inversion clade</taxon>
        <taxon>NPAAA clade</taxon>
        <taxon>Hologalegina</taxon>
        <taxon>IRL clade</taxon>
        <taxon>Trifolieae</taxon>
        <taxon>Trifolium</taxon>
    </lineage>
</organism>
<reference evidence="1 2" key="1">
    <citation type="journal article" date="2014" name="Am. J. Bot.">
        <title>Genome assembly and annotation for red clover (Trifolium pratense; Fabaceae).</title>
        <authorList>
            <person name="Istvanek J."/>
            <person name="Jaros M."/>
            <person name="Krenek A."/>
            <person name="Repkova J."/>
        </authorList>
    </citation>
    <scope>NUCLEOTIDE SEQUENCE [LARGE SCALE GENOMIC DNA]</scope>
    <source>
        <strain evidence="2">cv. Tatra</strain>
        <tissue evidence="1">Young leaves</tissue>
    </source>
</reference>
<name>A0A2K3MKI8_TRIPR</name>
<sequence length="134" mass="15031">MFRIRALYTPEPSTAGNQAFWKALWKVQVIQRLWFVSPLGLHVPPLMSLSDWVHKWLTNSNLQAAQLFSLTLWRIWKGRNDVVFNNSQFCPVKIASEISGFAAEFNEACNVFTGEGSSGLSTTAVDGWVSPAEL</sequence>
<evidence type="ECO:0000313" key="1">
    <source>
        <dbReference type="EMBL" id="PNX91308.1"/>
    </source>
</evidence>
<dbReference type="AlphaFoldDB" id="A0A2K3MKI8"/>
<dbReference type="EMBL" id="ASHM01065775">
    <property type="protein sequence ID" value="PNX91308.1"/>
    <property type="molecule type" value="Genomic_DNA"/>
</dbReference>
<dbReference type="Proteomes" id="UP000236291">
    <property type="component" value="Unassembled WGS sequence"/>
</dbReference>
<protein>
    <submittedName>
        <fullName evidence="1">Uncharacterized protein</fullName>
    </submittedName>
</protein>
<comment type="caution">
    <text evidence="1">The sequence shown here is derived from an EMBL/GenBank/DDBJ whole genome shotgun (WGS) entry which is preliminary data.</text>
</comment>
<gene>
    <name evidence="1" type="ORF">L195_g047438</name>
</gene>
<reference evidence="1 2" key="2">
    <citation type="journal article" date="2017" name="Front. Plant Sci.">
        <title>Gene Classification and Mining of Molecular Markers Useful in Red Clover (Trifolium pratense) Breeding.</title>
        <authorList>
            <person name="Istvanek J."/>
            <person name="Dluhosova J."/>
            <person name="Dluhos P."/>
            <person name="Patkova L."/>
            <person name="Nedelnik J."/>
            <person name="Repkova J."/>
        </authorList>
    </citation>
    <scope>NUCLEOTIDE SEQUENCE [LARGE SCALE GENOMIC DNA]</scope>
    <source>
        <strain evidence="2">cv. Tatra</strain>
        <tissue evidence="1">Young leaves</tissue>
    </source>
</reference>
<proteinExistence type="predicted"/>
<accession>A0A2K3MKI8</accession>
<evidence type="ECO:0000313" key="2">
    <source>
        <dbReference type="Proteomes" id="UP000236291"/>
    </source>
</evidence>